<feature type="transmembrane region" description="Helical" evidence="1">
    <location>
        <begin position="270"/>
        <end position="289"/>
    </location>
</feature>
<keyword evidence="1" id="KW-1133">Transmembrane helix</keyword>
<keyword evidence="3" id="KW-1185">Reference proteome</keyword>
<feature type="transmembrane region" description="Helical" evidence="1">
    <location>
        <begin position="87"/>
        <end position="106"/>
    </location>
</feature>
<feature type="transmembrane region" description="Helical" evidence="1">
    <location>
        <begin position="63"/>
        <end position="81"/>
    </location>
</feature>
<reference evidence="2" key="1">
    <citation type="journal article" date="2014" name="Int. J. Syst. Evol. Microbiol.">
        <title>Complete genome sequence of Corynebacterium casei LMG S-19264T (=DSM 44701T), isolated from a smear-ripened cheese.</title>
        <authorList>
            <consortium name="US DOE Joint Genome Institute (JGI-PGF)"/>
            <person name="Walter F."/>
            <person name="Albersmeier A."/>
            <person name="Kalinowski J."/>
            <person name="Ruckert C."/>
        </authorList>
    </citation>
    <scope>NUCLEOTIDE SEQUENCE</scope>
    <source>
        <strain evidence="2">CGMCC 1.12426</strain>
    </source>
</reference>
<name>A0A916TJK1_9HYPH</name>
<feature type="transmembrane region" description="Helical" evidence="1">
    <location>
        <begin position="294"/>
        <end position="311"/>
    </location>
</feature>
<dbReference type="RefSeq" id="WP_150495889.1">
    <property type="nucleotide sequence ID" value="NZ_BMFA01000005.1"/>
</dbReference>
<dbReference type="EMBL" id="BMFA01000005">
    <property type="protein sequence ID" value="GGB48093.1"/>
    <property type="molecule type" value="Genomic_DNA"/>
</dbReference>
<organism evidence="2 3">
    <name type="scientific">Roseibium aquae</name>
    <dbReference type="NCBI Taxonomy" id="1323746"/>
    <lineage>
        <taxon>Bacteria</taxon>
        <taxon>Pseudomonadati</taxon>
        <taxon>Pseudomonadota</taxon>
        <taxon>Alphaproteobacteria</taxon>
        <taxon>Hyphomicrobiales</taxon>
        <taxon>Stappiaceae</taxon>
        <taxon>Roseibium</taxon>
    </lineage>
</organism>
<feature type="transmembrane region" description="Helical" evidence="1">
    <location>
        <begin position="118"/>
        <end position="137"/>
    </location>
</feature>
<feature type="transmembrane region" description="Helical" evidence="1">
    <location>
        <begin position="242"/>
        <end position="264"/>
    </location>
</feature>
<protein>
    <recommendedName>
        <fullName evidence="4">DUF2157 domain-containing protein</fullName>
    </recommendedName>
</protein>
<evidence type="ECO:0000256" key="1">
    <source>
        <dbReference type="SAM" id="Phobius"/>
    </source>
</evidence>
<feature type="transmembrane region" description="Helical" evidence="1">
    <location>
        <begin position="157"/>
        <end position="174"/>
    </location>
</feature>
<dbReference type="OrthoDB" id="9770600at2"/>
<evidence type="ECO:0000313" key="2">
    <source>
        <dbReference type="EMBL" id="GGB48093.1"/>
    </source>
</evidence>
<evidence type="ECO:0008006" key="4">
    <source>
        <dbReference type="Google" id="ProtNLM"/>
    </source>
</evidence>
<keyword evidence="1" id="KW-0812">Transmembrane</keyword>
<evidence type="ECO:0000313" key="3">
    <source>
        <dbReference type="Proteomes" id="UP000605148"/>
    </source>
</evidence>
<dbReference type="Proteomes" id="UP000605148">
    <property type="component" value="Unassembled WGS sequence"/>
</dbReference>
<comment type="caution">
    <text evidence="2">The sequence shown here is derived from an EMBL/GenBank/DDBJ whole genome shotgun (WGS) entry which is preliminary data.</text>
</comment>
<feature type="transmembrane region" description="Helical" evidence="1">
    <location>
        <begin position="181"/>
        <end position="205"/>
    </location>
</feature>
<gene>
    <name evidence="2" type="ORF">GCM10011316_20270</name>
</gene>
<feature type="transmembrane region" description="Helical" evidence="1">
    <location>
        <begin position="211"/>
        <end position="230"/>
    </location>
</feature>
<reference evidence="2" key="2">
    <citation type="submission" date="2020-09" db="EMBL/GenBank/DDBJ databases">
        <authorList>
            <person name="Sun Q."/>
            <person name="Zhou Y."/>
        </authorList>
    </citation>
    <scope>NUCLEOTIDE SEQUENCE</scope>
    <source>
        <strain evidence="2">CGMCC 1.12426</strain>
    </source>
</reference>
<sequence>MSASKPPAPLEPDRLAAAVEAGILSEHQADRLAEFWQGPASDLRSSADLTFADREEVRFVRGFHDIFISIGLVVLLFGMTFGLQSFLPAWGIAAVIAGAIWILAEVFSKRMRLALPSFLLNVAFLPAFFAACFGLVVDQDLSVLDQGDWVHENEAVLVLPAIFLVAAATVLFYWRFKVPVGIAAITAIGLFLVAMIVEMILPGLIENNSTIFLLGFGLVTFALAMAYDMRDPQRLTLNSDKAFWLHLMAAPLIVHSVLSLVADVYGDGSLAYSVTVIVLFLVLAAIALIVDRRALLVSAMSYLGFAIGYLISEANVSEEAAFAATLVVLGGFILLIGSAWHVLRRFLLRPLAGQALLHRLPDPR</sequence>
<keyword evidence="1" id="KW-0472">Membrane</keyword>
<proteinExistence type="predicted"/>
<accession>A0A916TJK1</accession>
<dbReference type="AlphaFoldDB" id="A0A916TJK1"/>
<feature type="transmembrane region" description="Helical" evidence="1">
    <location>
        <begin position="323"/>
        <end position="343"/>
    </location>
</feature>